<organism evidence="2 3">
    <name type="scientific">Cirrhinus mrigala</name>
    <name type="common">Mrigala</name>
    <dbReference type="NCBI Taxonomy" id="683832"/>
    <lineage>
        <taxon>Eukaryota</taxon>
        <taxon>Metazoa</taxon>
        <taxon>Chordata</taxon>
        <taxon>Craniata</taxon>
        <taxon>Vertebrata</taxon>
        <taxon>Euteleostomi</taxon>
        <taxon>Actinopterygii</taxon>
        <taxon>Neopterygii</taxon>
        <taxon>Teleostei</taxon>
        <taxon>Ostariophysi</taxon>
        <taxon>Cypriniformes</taxon>
        <taxon>Cyprinidae</taxon>
        <taxon>Labeoninae</taxon>
        <taxon>Labeonini</taxon>
        <taxon>Cirrhinus</taxon>
    </lineage>
</organism>
<dbReference type="CDD" id="cd01650">
    <property type="entry name" value="RT_nLTR_like"/>
    <property type="match status" value="1"/>
</dbReference>
<protein>
    <recommendedName>
        <fullName evidence="1">Reverse transcriptase domain-containing protein</fullName>
    </recommendedName>
</protein>
<dbReference type="Proteomes" id="UP001529510">
    <property type="component" value="Unassembled WGS sequence"/>
</dbReference>
<comment type="caution">
    <text evidence="2">The sequence shown here is derived from an EMBL/GenBank/DDBJ whole genome shotgun (WGS) entry which is preliminary data.</text>
</comment>
<dbReference type="InterPro" id="IPR043502">
    <property type="entry name" value="DNA/RNA_pol_sf"/>
</dbReference>
<name>A0ABD0PSR4_CIRMR</name>
<feature type="domain" description="Reverse transcriptase" evidence="1">
    <location>
        <begin position="200"/>
        <end position="435"/>
    </location>
</feature>
<dbReference type="Pfam" id="PF00078">
    <property type="entry name" value="RVT_1"/>
    <property type="match status" value="1"/>
</dbReference>
<dbReference type="InterPro" id="IPR000477">
    <property type="entry name" value="RT_dom"/>
</dbReference>
<accession>A0ABD0PSR4</accession>
<dbReference type="PANTHER" id="PTHR47027">
    <property type="entry name" value="REVERSE TRANSCRIPTASE DOMAIN-CONTAINING PROTEIN"/>
    <property type="match status" value="1"/>
</dbReference>
<evidence type="ECO:0000313" key="2">
    <source>
        <dbReference type="EMBL" id="KAL0177088.1"/>
    </source>
</evidence>
<dbReference type="PROSITE" id="PS50878">
    <property type="entry name" value="RT_POL"/>
    <property type="match status" value="1"/>
</dbReference>
<reference evidence="2 3" key="1">
    <citation type="submission" date="2024-05" db="EMBL/GenBank/DDBJ databases">
        <title>Genome sequencing and assembly of Indian major carp, Cirrhinus mrigala (Hamilton, 1822).</title>
        <authorList>
            <person name="Mohindra V."/>
            <person name="Chowdhury L.M."/>
            <person name="Lal K."/>
            <person name="Jena J.K."/>
        </authorList>
    </citation>
    <scope>NUCLEOTIDE SEQUENCE [LARGE SCALE GENOMIC DNA]</scope>
    <source>
        <strain evidence="2">CM1030</strain>
        <tissue evidence="2">Blood</tissue>
    </source>
</reference>
<dbReference type="AlphaFoldDB" id="A0ABD0PSR4"/>
<evidence type="ECO:0000313" key="3">
    <source>
        <dbReference type="Proteomes" id="UP001529510"/>
    </source>
</evidence>
<dbReference type="SUPFAM" id="SSF56672">
    <property type="entry name" value="DNA/RNA polymerases"/>
    <property type="match status" value="1"/>
</dbReference>
<dbReference type="EMBL" id="JAMKFB020000013">
    <property type="protein sequence ID" value="KAL0177088.1"/>
    <property type="molecule type" value="Genomic_DNA"/>
</dbReference>
<keyword evidence="3" id="KW-1185">Reference proteome</keyword>
<evidence type="ECO:0000259" key="1">
    <source>
        <dbReference type="PROSITE" id="PS50878"/>
    </source>
</evidence>
<gene>
    <name evidence="2" type="ORF">M9458_025982</name>
</gene>
<proteinExistence type="predicted"/>
<dbReference type="PANTHER" id="PTHR47027:SF20">
    <property type="entry name" value="REVERSE TRANSCRIPTASE-LIKE PROTEIN WITH RNA-DIRECTED DNA POLYMERASE DOMAIN"/>
    <property type="match status" value="1"/>
</dbReference>
<sequence>MNIVETLSRIRDITYNTAVEVLGFTTSKHKDWFDDQDVEVKTLLNAMHTTHLAWINDKSSVAKKSAYTRARAAAQTRLCEMKNGWWQSKAEKLQFAADRHNMKAFYHSLKAIYGPVRAGFTPVRATDGTVLSDKAEILRHWADHFQSVLNQPAAFDGSVLSEIPHWPVGSDLDDIPSQEEVACAIKQMSSGKALGLDGIPGEMLKQGGPALLAAINVVFSKIWSKEDVHQDFKDTHIIPESQCGFRAGHGTMDMVITARQIQEKCREQHHDLYMIFIDLTKTFDSVSRTGLWLILRKIGCPEKFIDLFCSFHNGIAQVLDDEELSDQFGISNGTKQGCVLAPLLFNIFFSMMLSVAFKDCDMDDCALMAHTLTEVQSLFDRFRTAAPQFGLTVSLKKTEVMLQAVNKSKSIPLVITAGDTVLTAVDKFCYLGSILAADTTVDCDISARIAKASTAFGRLSKRIWDVDGIQLDTKVAVYKAVILIVLLYGSETWTVYRQQTAKLDHFHMRCLRRITRQMAGQSFKY</sequence>